<protein>
    <recommendedName>
        <fullName evidence="4">Peroxiredoxin family protein</fullName>
    </recommendedName>
</protein>
<keyword evidence="3" id="KW-1185">Reference proteome</keyword>
<name>A0AA35CLS2_9FIRM</name>
<sequence length="196" mass="21189">MAVPDRAGEVPAGRTLEEAVEAYLRKRLPDLVAAEVRKALEGDRARQTCRIIASKGTLDWAYPPFILASAAAAMGMDAAVFFTFYGLNLLKRDLRVQVDPIGNPAMPIPVPNLVAALPGVRSAATWMMSDMFRKKGVPSVAELRDVCIESGVRLIACQMTMDVLGFKREDLIDGIEVGGAAAFLNEASRAHVTLFV</sequence>
<evidence type="ECO:0000313" key="2">
    <source>
        <dbReference type="EMBL" id="BDG61477.1"/>
    </source>
</evidence>
<keyword evidence="1" id="KW-0812">Transmembrane</keyword>
<accession>A0AA35CLS2</accession>
<dbReference type="RefSeq" id="WP_264842124.1">
    <property type="nucleotide sequence ID" value="NZ_AP025628.1"/>
</dbReference>
<dbReference type="Pfam" id="PF13686">
    <property type="entry name" value="DrsE_2"/>
    <property type="match status" value="1"/>
</dbReference>
<dbReference type="PANTHER" id="PTHR34655">
    <property type="entry name" value="CONSERVED WITHIN P. AEROPHILUM"/>
    <property type="match status" value="1"/>
</dbReference>
<keyword evidence="1" id="KW-0472">Membrane</keyword>
<reference evidence="2" key="1">
    <citation type="submission" date="2022-03" db="EMBL/GenBank/DDBJ databases">
        <title>Complete genome sequence of Caldinitratiruptor microaerophilus.</title>
        <authorList>
            <person name="Mukaiyama R."/>
            <person name="Nishiyama T."/>
            <person name="Ueda K."/>
        </authorList>
    </citation>
    <scope>NUCLEOTIDE SEQUENCE</scope>
    <source>
        <strain evidence="2">JCM 16183</strain>
    </source>
</reference>
<dbReference type="PANTHER" id="PTHR34655:SF2">
    <property type="entry name" value="PEROXIREDOXIN FAMILY PROTEIN"/>
    <property type="match status" value="1"/>
</dbReference>
<organism evidence="2 3">
    <name type="scientific">Caldinitratiruptor microaerophilus</name>
    <dbReference type="NCBI Taxonomy" id="671077"/>
    <lineage>
        <taxon>Bacteria</taxon>
        <taxon>Bacillati</taxon>
        <taxon>Bacillota</taxon>
        <taxon>Clostridia</taxon>
        <taxon>Eubacteriales</taxon>
        <taxon>Symbiobacteriaceae</taxon>
        <taxon>Caldinitratiruptor</taxon>
    </lineage>
</organism>
<evidence type="ECO:0000313" key="3">
    <source>
        <dbReference type="Proteomes" id="UP001163687"/>
    </source>
</evidence>
<keyword evidence="1" id="KW-1133">Transmembrane helix</keyword>
<dbReference type="InterPro" id="IPR027396">
    <property type="entry name" value="DsrEFH-like"/>
</dbReference>
<gene>
    <name evidence="2" type="ORF">caldi_25670</name>
</gene>
<dbReference type="Proteomes" id="UP001163687">
    <property type="component" value="Chromosome"/>
</dbReference>
<dbReference type="KEGG" id="cmic:caldi_25670"/>
<evidence type="ECO:0000256" key="1">
    <source>
        <dbReference type="SAM" id="Phobius"/>
    </source>
</evidence>
<dbReference type="InterPro" id="IPR032836">
    <property type="entry name" value="DsrE2-like"/>
</dbReference>
<dbReference type="EMBL" id="AP025628">
    <property type="protein sequence ID" value="BDG61477.1"/>
    <property type="molecule type" value="Genomic_DNA"/>
</dbReference>
<dbReference type="Gene3D" id="3.40.1260.10">
    <property type="entry name" value="DsrEFH-like"/>
    <property type="match status" value="1"/>
</dbReference>
<evidence type="ECO:0008006" key="4">
    <source>
        <dbReference type="Google" id="ProtNLM"/>
    </source>
</evidence>
<dbReference type="AlphaFoldDB" id="A0AA35CLS2"/>
<feature type="transmembrane region" description="Helical" evidence="1">
    <location>
        <begin position="65"/>
        <end position="87"/>
    </location>
</feature>
<proteinExistence type="predicted"/>
<dbReference type="SUPFAM" id="SSF75169">
    <property type="entry name" value="DsrEFH-like"/>
    <property type="match status" value="1"/>
</dbReference>